<dbReference type="OrthoDB" id="7056878at2"/>
<organism evidence="1 2">
    <name type="scientific">Pseudomonas mangrovi</name>
    <dbReference type="NCBI Taxonomy" id="2161748"/>
    <lineage>
        <taxon>Bacteria</taxon>
        <taxon>Pseudomonadati</taxon>
        <taxon>Pseudomonadota</taxon>
        <taxon>Gammaproteobacteria</taxon>
        <taxon>Pseudomonadales</taxon>
        <taxon>Pseudomonadaceae</taxon>
        <taxon>Pseudomonas</taxon>
    </lineage>
</organism>
<sequence>MLLCLLLCLPLAFWLGGLWRGAVISRDISAELGQPLPEDFEQRLMVLASAEQVARQVDEHNRQSIKSLEEQIFKLQQDLAFYKGVLAPGSRRDGLRIRSLELQSTDAPRVFRYNIMLSRVGQEDASVDGQLEVFIDGRQSGKKVRLELAELSSEHPQKAIPFEFKHFQAIPATGRFADLTLPEGFVAEKIVVRATVKGQDPLERTFNWLDVE</sequence>
<protein>
    <submittedName>
        <fullName evidence="1">Uncharacterized protein</fullName>
    </submittedName>
</protein>
<dbReference type="RefSeq" id="WP_108106461.1">
    <property type="nucleotide sequence ID" value="NZ_QASN01000013.1"/>
</dbReference>
<dbReference type="EMBL" id="QASN01000013">
    <property type="protein sequence ID" value="PTU75087.1"/>
    <property type="molecule type" value="Genomic_DNA"/>
</dbReference>
<name>A0A2T5PBK9_9PSED</name>
<proteinExistence type="predicted"/>
<dbReference type="Pfam" id="PF20567">
    <property type="entry name" value="DUF6776"/>
    <property type="match status" value="1"/>
</dbReference>
<dbReference type="InterPro" id="IPR046703">
    <property type="entry name" value="DUF6776"/>
</dbReference>
<comment type="caution">
    <text evidence="1">The sequence shown here is derived from an EMBL/GenBank/DDBJ whole genome shotgun (WGS) entry which is preliminary data.</text>
</comment>
<gene>
    <name evidence="1" type="ORF">DBO85_06550</name>
</gene>
<keyword evidence="2" id="KW-1185">Reference proteome</keyword>
<dbReference type="AlphaFoldDB" id="A0A2T5PBK9"/>
<reference evidence="1 2" key="1">
    <citation type="submission" date="2018-04" db="EMBL/GenBank/DDBJ databases">
        <title>Pseudomonas sp. nov., isolated from mangrove soil.</title>
        <authorList>
            <person name="Chen C."/>
        </authorList>
    </citation>
    <scope>NUCLEOTIDE SEQUENCE [LARGE SCALE GENOMIC DNA]</scope>
    <source>
        <strain evidence="1 2">TC-11</strain>
    </source>
</reference>
<accession>A0A2T5PBK9</accession>
<evidence type="ECO:0000313" key="2">
    <source>
        <dbReference type="Proteomes" id="UP000244064"/>
    </source>
</evidence>
<evidence type="ECO:0000313" key="1">
    <source>
        <dbReference type="EMBL" id="PTU75087.1"/>
    </source>
</evidence>
<dbReference type="Proteomes" id="UP000244064">
    <property type="component" value="Unassembled WGS sequence"/>
</dbReference>